<feature type="transmembrane region" description="Helical" evidence="3">
    <location>
        <begin position="21"/>
        <end position="43"/>
    </location>
</feature>
<proteinExistence type="inferred from homology"/>
<gene>
    <name evidence="4" type="ORF">BU26DRAFT_557552</name>
</gene>
<dbReference type="PANTHER" id="PTHR24305">
    <property type="entry name" value="CYTOCHROME P450"/>
    <property type="match status" value="1"/>
</dbReference>
<evidence type="ECO:0000313" key="4">
    <source>
        <dbReference type="EMBL" id="KAF2256077.1"/>
    </source>
</evidence>
<keyword evidence="2" id="KW-0408">Iron</keyword>
<reference evidence="4" key="1">
    <citation type="journal article" date="2020" name="Stud. Mycol.">
        <title>101 Dothideomycetes genomes: a test case for predicting lifestyles and emergence of pathogens.</title>
        <authorList>
            <person name="Haridas S."/>
            <person name="Albert R."/>
            <person name="Binder M."/>
            <person name="Bloem J."/>
            <person name="Labutti K."/>
            <person name="Salamov A."/>
            <person name="Andreopoulos B."/>
            <person name="Baker S."/>
            <person name="Barry K."/>
            <person name="Bills G."/>
            <person name="Bluhm B."/>
            <person name="Cannon C."/>
            <person name="Castanera R."/>
            <person name="Culley D."/>
            <person name="Daum C."/>
            <person name="Ezra D."/>
            <person name="Gonzalez J."/>
            <person name="Henrissat B."/>
            <person name="Kuo A."/>
            <person name="Liang C."/>
            <person name="Lipzen A."/>
            <person name="Lutzoni F."/>
            <person name="Magnuson J."/>
            <person name="Mondo S."/>
            <person name="Nolan M."/>
            <person name="Ohm R."/>
            <person name="Pangilinan J."/>
            <person name="Park H.-J."/>
            <person name="Ramirez L."/>
            <person name="Alfaro M."/>
            <person name="Sun H."/>
            <person name="Tritt A."/>
            <person name="Yoshinaga Y."/>
            <person name="Zwiers L.-H."/>
            <person name="Turgeon B."/>
            <person name="Goodwin S."/>
            <person name="Spatafora J."/>
            <person name="Crous P."/>
            <person name="Grigoriev I."/>
        </authorList>
    </citation>
    <scope>NUCLEOTIDE SEQUENCE</scope>
    <source>
        <strain evidence="4">CBS 122368</strain>
    </source>
</reference>
<dbReference type="SUPFAM" id="SSF48264">
    <property type="entry name" value="Cytochrome P450"/>
    <property type="match status" value="1"/>
</dbReference>
<comment type="cofactor">
    <cofactor evidence="2">
        <name>heme</name>
        <dbReference type="ChEBI" id="CHEBI:30413"/>
    </cofactor>
</comment>
<keyword evidence="2" id="KW-0349">Heme</keyword>
<dbReference type="OrthoDB" id="3934656at2759"/>
<dbReference type="PANTHER" id="PTHR24305:SF166">
    <property type="entry name" value="CYTOCHROME P450 12A4, MITOCHONDRIAL-RELATED"/>
    <property type="match status" value="1"/>
</dbReference>
<dbReference type="Proteomes" id="UP000800094">
    <property type="component" value="Unassembled WGS sequence"/>
</dbReference>
<dbReference type="EMBL" id="ML987189">
    <property type="protein sequence ID" value="KAF2256077.1"/>
    <property type="molecule type" value="Genomic_DNA"/>
</dbReference>
<keyword evidence="3" id="KW-0472">Membrane</keyword>
<dbReference type="GO" id="GO:0004497">
    <property type="term" value="F:monooxygenase activity"/>
    <property type="evidence" value="ECO:0007669"/>
    <property type="project" value="InterPro"/>
</dbReference>
<dbReference type="GO" id="GO:0016705">
    <property type="term" value="F:oxidoreductase activity, acting on paired donors, with incorporation or reduction of molecular oxygen"/>
    <property type="evidence" value="ECO:0007669"/>
    <property type="project" value="InterPro"/>
</dbReference>
<dbReference type="Gene3D" id="1.10.630.10">
    <property type="entry name" value="Cytochrome P450"/>
    <property type="match status" value="1"/>
</dbReference>
<accession>A0A6A6J169</accession>
<comment type="similarity">
    <text evidence="1">Belongs to the cytochrome P450 family.</text>
</comment>
<dbReference type="PRINTS" id="PR00463">
    <property type="entry name" value="EP450I"/>
</dbReference>
<dbReference type="GO" id="GO:0005506">
    <property type="term" value="F:iron ion binding"/>
    <property type="evidence" value="ECO:0007669"/>
    <property type="project" value="InterPro"/>
</dbReference>
<dbReference type="GeneID" id="54585800"/>
<keyword evidence="3" id="KW-1133">Transmembrane helix</keyword>
<keyword evidence="2" id="KW-0479">Metal-binding</keyword>
<dbReference type="AlphaFoldDB" id="A0A6A6J169"/>
<evidence type="ECO:0000256" key="3">
    <source>
        <dbReference type="SAM" id="Phobius"/>
    </source>
</evidence>
<evidence type="ECO:0000256" key="2">
    <source>
        <dbReference type="PIRSR" id="PIRSR602401-1"/>
    </source>
</evidence>
<name>A0A6A6J169_9PLEO</name>
<dbReference type="GO" id="GO:0020037">
    <property type="term" value="F:heme binding"/>
    <property type="evidence" value="ECO:0007669"/>
    <property type="project" value="InterPro"/>
</dbReference>
<sequence>MRNLKKSRWLKQTCSQADTESASVAVVAAVFVLIAFVAFYRVFLHSLAHVPGPFLAKLTSLWRDAGYRRGKWHEEILAIHEKYGRVVPITPNEVSVVDEWAMKNLYSHGHNALKTPWYSVWDPPQTAPQLFSALDKKEHGFLRKRVSGAYSMSSILKYENYIQWTNAFAFDVVGELGYGSQLDMLKTETDVNNLRQNIFDVFKLLSCMGHFLDQLWILNNAAAAKLLDILGGAPPLLPFRNRTFKQVQDRLDHVDEVKREDMLQHSCRMKDAKGNPVKVEEVVIEAMNLIGAGADTTSIGMLTYLFYVVSNPDCYRRLQKEVDAFYEDNKLDSPLTMLPSIVFQLLRHTPPNFTVRGIHIPVGTTIGISPIAQNRDKEIWGPDANKFRPDQWLEDEEKAKLFESATITFGGSGPRMCVGRNIALAELHKFLGQFVRNFDFEFVNKDQPWTITTFWFAYQKNLMMNIKPLLARVDVHQIIHNWSL</sequence>
<dbReference type="InterPro" id="IPR036396">
    <property type="entry name" value="Cyt_P450_sf"/>
</dbReference>
<protein>
    <submittedName>
        <fullName evidence="4">Cytochrome P450</fullName>
    </submittedName>
</protein>
<dbReference type="InterPro" id="IPR002401">
    <property type="entry name" value="Cyt_P450_E_grp-I"/>
</dbReference>
<keyword evidence="5" id="KW-1185">Reference proteome</keyword>
<evidence type="ECO:0000313" key="5">
    <source>
        <dbReference type="Proteomes" id="UP000800094"/>
    </source>
</evidence>
<keyword evidence="3" id="KW-0812">Transmembrane</keyword>
<feature type="binding site" description="axial binding residue" evidence="2">
    <location>
        <position position="417"/>
    </location>
    <ligand>
        <name>heme</name>
        <dbReference type="ChEBI" id="CHEBI:30413"/>
    </ligand>
    <ligandPart>
        <name>Fe</name>
        <dbReference type="ChEBI" id="CHEBI:18248"/>
    </ligandPart>
</feature>
<organism evidence="4 5">
    <name type="scientific">Trematosphaeria pertusa</name>
    <dbReference type="NCBI Taxonomy" id="390896"/>
    <lineage>
        <taxon>Eukaryota</taxon>
        <taxon>Fungi</taxon>
        <taxon>Dikarya</taxon>
        <taxon>Ascomycota</taxon>
        <taxon>Pezizomycotina</taxon>
        <taxon>Dothideomycetes</taxon>
        <taxon>Pleosporomycetidae</taxon>
        <taxon>Pleosporales</taxon>
        <taxon>Massarineae</taxon>
        <taxon>Trematosphaeriaceae</taxon>
        <taxon>Trematosphaeria</taxon>
    </lineage>
</organism>
<dbReference type="RefSeq" id="XP_033691081.1">
    <property type="nucleotide sequence ID" value="XM_033832470.1"/>
</dbReference>
<evidence type="ECO:0000256" key="1">
    <source>
        <dbReference type="ARBA" id="ARBA00010617"/>
    </source>
</evidence>
<dbReference type="Pfam" id="PF00067">
    <property type="entry name" value="p450"/>
    <property type="match status" value="1"/>
</dbReference>
<dbReference type="InterPro" id="IPR001128">
    <property type="entry name" value="Cyt_P450"/>
</dbReference>
<dbReference type="InterPro" id="IPR050121">
    <property type="entry name" value="Cytochrome_P450_monoxygenase"/>
</dbReference>